<evidence type="ECO:0000313" key="12">
    <source>
        <dbReference type="EMBL" id="KAK3903413.1"/>
    </source>
</evidence>
<organism evidence="12 13">
    <name type="scientific">Staphylotrichum tortipilum</name>
    <dbReference type="NCBI Taxonomy" id="2831512"/>
    <lineage>
        <taxon>Eukaryota</taxon>
        <taxon>Fungi</taxon>
        <taxon>Dikarya</taxon>
        <taxon>Ascomycota</taxon>
        <taxon>Pezizomycotina</taxon>
        <taxon>Sordariomycetes</taxon>
        <taxon>Sordariomycetidae</taxon>
        <taxon>Sordariales</taxon>
        <taxon>Chaetomiaceae</taxon>
        <taxon>Staphylotrichum</taxon>
    </lineage>
</organism>
<dbReference type="GO" id="GO:0006270">
    <property type="term" value="P:DNA replication initiation"/>
    <property type="evidence" value="ECO:0007669"/>
    <property type="project" value="TreeGrafter"/>
</dbReference>
<protein>
    <recommendedName>
        <fullName evidence="9">DNA primase large subunit</fullName>
    </recommendedName>
</protein>
<dbReference type="GO" id="GO:0003677">
    <property type="term" value="F:DNA binding"/>
    <property type="evidence" value="ECO:0007669"/>
    <property type="project" value="UniProtKB-UniRule"/>
</dbReference>
<dbReference type="Pfam" id="PF04104">
    <property type="entry name" value="DNA_primase_lrg"/>
    <property type="match status" value="1"/>
</dbReference>
<keyword evidence="6 9" id="KW-0408">Iron</keyword>
<reference evidence="12" key="1">
    <citation type="journal article" date="2023" name="Mol. Phylogenet. Evol.">
        <title>Genome-scale phylogeny and comparative genomics of the fungal order Sordariales.</title>
        <authorList>
            <person name="Hensen N."/>
            <person name="Bonometti L."/>
            <person name="Westerberg I."/>
            <person name="Brannstrom I.O."/>
            <person name="Guillou S."/>
            <person name="Cros-Aarteil S."/>
            <person name="Calhoun S."/>
            <person name="Haridas S."/>
            <person name="Kuo A."/>
            <person name="Mondo S."/>
            <person name="Pangilinan J."/>
            <person name="Riley R."/>
            <person name="LaButti K."/>
            <person name="Andreopoulos B."/>
            <person name="Lipzen A."/>
            <person name="Chen C."/>
            <person name="Yan M."/>
            <person name="Daum C."/>
            <person name="Ng V."/>
            <person name="Clum A."/>
            <person name="Steindorff A."/>
            <person name="Ohm R.A."/>
            <person name="Martin F."/>
            <person name="Silar P."/>
            <person name="Natvig D.O."/>
            <person name="Lalanne C."/>
            <person name="Gautier V."/>
            <person name="Ament-Velasquez S.L."/>
            <person name="Kruys A."/>
            <person name="Hutchinson M.I."/>
            <person name="Powell A.J."/>
            <person name="Barry K."/>
            <person name="Miller A.N."/>
            <person name="Grigoriev I.V."/>
            <person name="Debuchy R."/>
            <person name="Gladieux P."/>
            <person name="Hiltunen Thoren M."/>
            <person name="Johannesson H."/>
        </authorList>
    </citation>
    <scope>NUCLEOTIDE SEQUENCE</scope>
    <source>
        <strain evidence="12">CBS 103.79</strain>
    </source>
</reference>
<dbReference type="PANTHER" id="PTHR10537">
    <property type="entry name" value="DNA PRIMASE LARGE SUBUNIT"/>
    <property type="match status" value="1"/>
</dbReference>
<evidence type="ECO:0000256" key="2">
    <source>
        <dbReference type="ARBA" id="ARBA00022485"/>
    </source>
</evidence>
<comment type="cofactor">
    <cofactor evidence="9">
        <name>[4Fe-4S] cluster</name>
        <dbReference type="ChEBI" id="CHEBI:49883"/>
    </cofactor>
    <text evidence="9">Binds 1 [4Fe-4S] cluster.</text>
</comment>
<dbReference type="InterPro" id="IPR058560">
    <property type="entry name" value="DNA_primase_C"/>
</dbReference>
<dbReference type="InterPro" id="IPR007238">
    <property type="entry name" value="DNA_primase_lsu_euk/arc"/>
</dbReference>
<dbReference type="Proteomes" id="UP001303889">
    <property type="component" value="Unassembled WGS sequence"/>
</dbReference>
<evidence type="ECO:0000256" key="5">
    <source>
        <dbReference type="ARBA" id="ARBA00022723"/>
    </source>
</evidence>
<dbReference type="GO" id="GO:0046872">
    <property type="term" value="F:metal ion binding"/>
    <property type="evidence" value="ECO:0007669"/>
    <property type="project" value="UniProtKB-UniRule"/>
</dbReference>
<evidence type="ECO:0000256" key="8">
    <source>
        <dbReference type="ARBA" id="ARBA00023125"/>
    </source>
</evidence>
<dbReference type="AlphaFoldDB" id="A0AAN6MP43"/>
<comment type="caution">
    <text evidence="12">The sequence shown here is derived from an EMBL/GenBank/DDBJ whole genome shotgun (WGS) entry which is preliminary data.</text>
</comment>
<gene>
    <name evidence="12" type="ORF">C8A05DRAFT_32852</name>
</gene>
<dbReference type="GO" id="GO:0005658">
    <property type="term" value="C:alpha DNA polymerase:primase complex"/>
    <property type="evidence" value="ECO:0007669"/>
    <property type="project" value="TreeGrafter"/>
</dbReference>
<dbReference type="Pfam" id="PF26466">
    <property type="entry name" value="DNA_primase_lrg_N"/>
    <property type="match status" value="1"/>
</dbReference>
<keyword evidence="8 9" id="KW-0238">DNA-binding</keyword>
<evidence type="ECO:0000256" key="9">
    <source>
        <dbReference type="PIRNR" id="PIRNR009449"/>
    </source>
</evidence>
<keyword evidence="2 9" id="KW-0004">4Fe-4S</keyword>
<keyword evidence="4 9" id="KW-0235">DNA replication</keyword>
<comment type="function">
    <text evidence="9">DNA primase is the polymerase that synthesizes small RNA primers for the Okazaki fragments made during discontinuous DNA replication.</text>
</comment>
<dbReference type="Gene3D" id="1.20.930.80">
    <property type="match status" value="1"/>
</dbReference>
<reference evidence="12" key="2">
    <citation type="submission" date="2023-05" db="EMBL/GenBank/DDBJ databases">
        <authorList>
            <consortium name="Lawrence Berkeley National Laboratory"/>
            <person name="Steindorff A."/>
            <person name="Hensen N."/>
            <person name="Bonometti L."/>
            <person name="Westerberg I."/>
            <person name="Brannstrom I.O."/>
            <person name="Guillou S."/>
            <person name="Cros-Aarteil S."/>
            <person name="Calhoun S."/>
            <person name="Haridas S."/>
            <person name="Kuo A."/>
            <person name="Mondo S."/>
            <person name="Pangilinan J."/>
            <person name="Riley R."/>
            <person name="Labutti K."/>
            <person name="Andreopoulos B."/>
            <person name="Lipzen A."/>
            <person name="Chen C."/>
            <person name="Yanf M."/>
            <person name="Daum C."/>
            <person name="Ng V."/>
            <person name="Clum A."/>
            <person name="Ohm R."/>
            <person name="Martin F."/>
            <person name="Silar P."/>
            <person name="Natvig D."/>
            <person name="Lalanne C."/>
            <person name="Gautier V."/>
            <person name="Ament-Velasquez S.L."/>
            <person name="Kruys A."/>
            <person name="Hutchinson M.I."/>
            <person name="Powell A.J."/>
            <person name="Barry K."/>
            <person name="Miller A.N."/>
            <person name="Grigoriev I.V."/>
            <person name="Debuchy R."/>
            <person name="Gladieux P."/>
            <person name="Thoren M.H."/>
            <person name="Johannesson H."/>
        </authorList>
    </citation>
    <scope>NUCLEOTIDE SEQUENCE</scope>
    <source>
        <strain evidence="12">CBS 103.79</strain>
    </source>
</reference>
<keyword evidence="5 9" id="KW-0479">Metal-binding</keyword>
<dbReference type="EMBL" id="MU855450">
    <property type="protein sequence ID" value="KAK3903413.1"/>
    <property type="molecule type" value="Genomic_DNA"/>
</dbReference>
<evidence type="ECO:0000256" key="4">
    <source>
        <dbReference type="ARBA" id="ARBA00022705"/>
    </source>
</evidence>
<evidence type="ECO:0000256" key="3">
    <source>
        <dbReference type="ARBA" id="ARBA00022515"/>
    </source>
</evidence>
<dbReference type="GO" id="GO:0006269">
    <property type="term" value="P:DNA replication, synthesis of primer"/>
    <property type="evidence" value="ECO:0007669"/>
    <property type="project" value="UniProtKB-KW"/>
</dbReference>
<feature type="binding site" evidence="10">
    <location>
        <position position="386"/>
    </location>
    <ligand>
        <name>[4Fe-4S] cluster</name>
        <dbReference type="ChEBI" id="CHEBI:49883"/>
    </ligand>
</feature>
<dbReference type="PANTHER" id="PTHR10537:SF3">
    <property type="entry name" value="DNA PRIMASE LARGE SUBUNIT"/>
    <property type="match status" value="1"/>
</dbReference>
<keyword evidence="3 9" id="KW-0639">Primosome</keyword>
<dbReference type="PIRSF" id="PIRSF009449">
    <property type="entry name" value="DNA_primase_large_subunit"/>
    <property type="match status" value="1"/>
</dbReference>
<keyword evidence="13" id="KW-1185">Reference proteome</keyword>
<evidence type="ECO:0000313" key="13">
    <source>
        <dbReference type="Proteomes" id="UP001303889"/>
    </source>
</evidence>
<evidence type="ECO:0000256" key="6">
    <source>
        <dbReference type="ARBA" id="ARBA00023004"/>
    </source>
</evidence>
<feature type="binding site" evidence="10">
    <location>
        <position position="403"/>
    </location>
    <ligand>
        <name>[4Fe-4S] cluster</name>
        <dbReference type="ChEBI" id="CHEBI:49883"/>
    </ligand>
</feature>
<name>A0AAN6MP43_9PEZI</name>
<feature type="binding site" evidence="10">
    <location>
        <position position="303"/>
    </location>
    <ligand>
        <name>[4Fe-4S] cluster</name>
        <dbReference type="ChEBI" id="CHEBI:49883"/>
    </ligand>
</feature>
<evidence type="ECO:0000256" key="7">
    <source>
        <dbReference type="ARBA" id="ARBA00023014"/>
    </source>
</evidence>
<dbReference type="CDD" id="cd07322">
    <property type="entry name" value="PriL_PriS_Eukaryotic"/>
    <property type="match status" value="1"/>
</dbReference>
<dbReference type="GO" id="GO:0051539">
    <property type="term" value="F:4 iron, 4 sulfur cluster binding"/>
    <property type="evidence" value="ECO:0007669"/>
    <property type="project" value="UniProtKB-UniRule"/>
</dbReference>
<evidence type="ECO:0000259" key="11">
    <source>
        <dbReference type="Pfam" id="PF04104"/>
    </source>
</evidence>
<dbReference type="FunFam" id="1.20.930.80:FF:000003">
    <property type="entry name" value="DNA primase large subunit"/>
    <property type="match status" value="1"/>
</dbReference>
<evidence type="ECO:0000256" key="1">
    <source>
        <dbReference type="ARBA" id="ARBA00010564"/>
    </source>
</evidence>
<evidence type="ECO:0000256" key="10">
    <source>
        <dbReference type="PIRSR" id="PIRSR009449-1"/>
    </source>
</evidence>
<accession>A0AAN6MP43</accession>
<keyword evidence="7 9" id="KW-0411">Iron-sulfur</keyword>
<dbReference type="InterPro" id="IPR016558">
    <property type="entry name" value="DNA_primase_lsu_euk"/>
</dbReference>
<feature type="binding site" evidence="10">
    <location>
        <position position="444"/>
    </location>
    <ligand>
        <name>[4Fe-4S] cluster</name>
        <dbReference type="ChEBI" id="CHEBI:49883"/>
    </ligand>
</feature>
<proteinExistence type="inferred from homology"/>
<comment type="similarity">
    <text evidence="1 9">Belongs to the eukaryotic-type primase large subunit family.</text>
</comment>
<feature type="domain" description="DNA primase large subunit C-terminal" evidence="11">
    <location>
        <begin position="297"/>
        <end position="480"/>
    </location>
</feature>
<sequence>MNRVDAKRRNVVDHRKKQFADPVFKEATYPHRLNFYSAPPTADITLEQFEQWAIDRLRILAELEACSFRNRTPAETATHMKPLLDKYLPLDAGSSGNPKLLHAQRQKDHYGHFILRLAFASTEDLRRRFTRVETMLFRLRFQGDDSRERAAFVRTLNLDWEPVSEAEKRALAPQLAATVGFGYGKRAPQVLDEEWCKVDWIRVPDLIESRKVFLKAGKAYVPGREQQSMVLNAFTKRLEQALEDTARALPNLDEDDRLAPILDHLSKNFVAPDASYTGTGAAVDGAEMTARNVDNLAQHFPMCMTHLHRSLRRDAHLKHFGRLQYSLFLKGIGLNLEEALVFWRSGFAKITDDTFNKEYRYNVRHVYGDVGGDSNRRSGGYSPYSCQRILTEHAPGSGDAHGCPYRHFSLENLGSLLRASGVTDPSVLAGVKGDTEGQKFHMACNRVFEHLHKTELKRARDEGVMTAAQLETIVHPNEYFKRSYVLKNMDREKAKKKGGVDVKMEG</sequence>